<evidence type="ECO:0000256" key="5">
    <source>
        <dbReference type="ARBA" id="ARBA00022927"/>
    </source>
</evidence>
<accession>A0AAV9IBC4</accession>
<dbReference type="InterPro" id="IPR045065">
    <property type="entry name" value="XPO1/5"/>
</dbReference>
<dbReference type="Proteomes" id="UP001300502">
    <property type="component" value="Unassembled WGS sequence"/>
</dbReference>
<feature type="domain" description="Importin N-terminal" evidence="8">
    <location>
        <begin position="37"/>
        <end position="103"/>
    </location>
</feature>
<dbReference type="EMBL" id="JANCYU010000024">
    <property type="protein sequence ID" value="KAK4524627.1"/>
    <property type="molecule type" value="Genomic_DNA"/>
</dbReference>
<dbReference type="GO" id="GO:0000056">
    <property type="term" value="P:ribosomal small subunit export from nucleus"/>
    <property type="evidence" value="ECO:0007669"/>
    <property type="project" value="TreeGrafter"/>
</dbReference>
<evidence type="ECO:0000256" key="6">
    <source>
        <dbReference type="ARBA" id="ARBA00023242"/>
    </source>
</evidence>
<dbReference type="InterPro" id="IPR041235">
    <property type="entry name" value="Exp1_repeat_2"/>
</dbReference>
<dbReference type="GO" id="GO:0005049">
    <property type="term" value="F:nuclear export signal receptor activity"/>
    <property type="evidence" value="ECO:0007669"/>
    <property type="project" value="InterPro"/>
</dbReference>
<keyword evidence="4" id="KW-0509">mRNA transport</keyword>
<comment type="similarity">
    <text evidence="2">Belongs to the exportin family.</text>
</comment>
<dbReference type="GO" id="GO:0005737">
    <property type="term" value="C:cytoplasm"/>
    <property type="evidence" value="ECO:0007669"/>
    <property type="project" value="TreeGrafter"/>
</dbReference>
<dbReference type="Pfam" id="PF03810">
    <property type="entry name" value="IBN_N"/>
    <property type="match status" value="1"/>
</dbReference>
<gene>
    <name evidence="9" type="ORF">GAYE_SCF04G2528</name>
</gene>
<sequence length="1075" mass="124670">MERLLDFNLSDEEFLPLLEQTVSLLYSSVDSTQRNAAQATLTKLKEHPDAWIRVDKILDRSNDPSVKFFALQILENLIKYRWKTLPRETCEAIRNYIVNKVIELSSNDEFLSREKVYIGKLDLILVQIVKQEWPMNWRSFVSDIVGASKSSMSLCENNLYILQLLSEEVFDFSRGEMTQSKVLELKNQFNAEFLSIYQLCQLVFDQAAELQKSRPTLINTALKTFERFLSWIPLGYVFETQVIESLLRFFSQSRFRNAALRCLVEVATIQADAYEDRLRFLFVTLMEELYQIIPPDTDIASLVDKSSELSIEFITNLALFLSEFFKSHARLLEDNGSNGRALLLGMEYLIKISMVGDTEVFKICLEWWRKLASELYRGFQYNPLDSSTSSNERLQFYGPILSSVRRIMISRMAKPEEVLIVEDENGEIVRETTKDTDTIALYISMKETIWCLCLFDPVDTMNIMLEKLSLQLNGTEWSWHNINTLCWAIGSISNALSEQEERKFLVTVIKDLLHLCEMKRGKDNKAVVASNIMYVVGQYPRFLQAHWKFLKTVVNKLFEFMHETHPGVQDMACDTFRKIVEECSREFVVVQQGESKPFIMEIIENLQDIISDLEPHQVQAFYQAVCRIVYAFPNAEMKNQLVLELFHLPNSSWESILYQASQDQQVLQQRDVMKRLVSILRTNSGAATYLGSFYMIQLRRIFSELLSCYSAYSEMIFQAVSNLGVFATKTADVRLMRSVKKEILKTLESFFDAVDKSERKVVETEFIQPLLEPILSDYYRNIPEAREPETLSLFASITSYMGDMMPVTMVRYIFKSLFNVTLEMIKNNFEDFPDSRFHLFRLLRAIHQHTFSSLFQLDEDPSVAESEFRLVINAILWAVKHTERNIAETGLQTLSELLKNVDSSSYQVYFYKTYFQLILNDILVVLTDTLHRPGFKYHVQILLHLFTVVHGYIKEPIWKEEEAMQASQSGVVFHSNYDYVSWYLRVLLTSAFPNMSRSQIENVVQGMLQAQDEKILKNHLRDFLVQTKEFSSGDNSELYYEDGGANHQGTLNDQLLLLLPSQSSSAVYPTNSSHT</sequence>
<dbReference type="FunFam" id="1.25.10.10:FF:001255">
    <property type="entry name" value="Exportin 1"/>
    <property type="match status" value="1"/>
</dbReference>
<dbReference type="PANTHER" id="PTHR11223">
    <property type="entry name" value="EXPORTIN 1/5"/>
    <property type="match status" value="1"/>
</dbReference>
<proteinExistence type="inferred from homology"/>
<dbReference type="InterPro" id="IPR040485">
    <property type="entry name" value="XPO1_repeat_3"/>
</dbReference>
<dbReference type="GO" id="GO:0051028">
    <property type="term" value="P:mRNA transport"/>
    <property type="evidence" value="ECO:0007669"/>
    <property type="project" value="UniProtKB-KW"/>
</dbReference>
<keyword evidence="5" id="KW-0653">Protein transport</keyword>
<dbReference type="GO" id="GO:0006611">
    <property type="term" value="P:protein export from nucleus"/>
    <property type="evidence" value="ECO:0007669"/>
    <property type="project" value="InterPro"/>
</dbReference>
<dbReference type="Gene3D" id="1.25.10.10">
    <property type="entry name" value="Leucine-rich Repeat Variant"/>
    <property type="match status" value="1"/>
</dbReference>
<evidence type="ECO:0000256" key="7">
    <source>
        <dbReference type="ARBA" id="ARBA00073514"/>
    </source>
</evidence>
<dbReference type="SMART" id="SM01102">
    <property type="entry name" value="CRM1_C"/>
    <property type="match status" value="1"/>
</dbReference>
<dbReference type="InterPro" id="IPR016024">
    <property type="entry name" value="ARM-type_fold"/>
</dbReference>
<dbReference type="Pfam" id="PF18784">
    <property type="entry name" value="CRM1_repeat_2"/>
    <property type="match status" value="1"/>
</dbReference>
<comment type="subcellular location">
    <subcellularLocation>
        <location evidence="1">Nucleus</location>
    </subcellularLocation>
</comment>
<evidence type="ECO:0000313" key="9">
    <source>
        <dbReference type="EMBL" id="KAK4524627.1"/>
    </source>
</evidence>
<dbReference type="GO" id="GO:0031267">
    <property type="term" value="F:small GTPase binding"/>
    <property type="evidence" value="ECO:0007669"/>
    <property type="project" value="InterPro"/>
</dbReference>
<organism evidence="9 10">
    <name type="scientific">Galdieria yellowstonensis</name>
    <dbReference type="NCBI Taxonomy" id="3028027"/>
    <lineage>
        <taxon>Eukaryota</taxon>
        <taxon>Rhodophyta</taxon>
        <taxon>Bangiophyceae</taxon>
        <taxon>Galdieriales</taxon>
        <taxon>Galdieriaceae</taxon>
        <taxon>Galdieria</taxon>
    </lineage>
</organism>
<evidence type="ECO:0000256" key="4">
    <source>
        <dbReference type="ARBA" id="ARBA00022816"/>
    </source>
</evidence>
<dbReference type="Pfam" id="PF18777">
    <property type="entry name" value="CRM1_repeat"/>
    <property type="match status" value="1"/>
</dbReference>
<evidence type="ECO:0000259" key="8">
    <source>
        <dbReference type="PROSITE" id="PS50166"/>
    </source>
</evidence>
<reference evidence="9 10" key="1">
    <citation type="submission" date="2022-07" db="EMBL/GenBank/DDBJ databases">
        <title>Genome-wide signatures of adaptation to extreme environments.</title>
        <authorList>
            <person name="Cho C.H."/>
            <person name="Yoon H.S."/>
        </authorList>
    </citation>
    <scope>NUCLEOTIDE SEQUENCE [LARGE SCALE GENOMIC DNA]</scope>
    <source>
        <strain evidence="9 10">108.79 E11</strain>
    </source>
</reference>
<dbReference type="PANTHER" id="PTHR11223:SF2">
    <property type="entry name" value="EXPORTIN-1"/>
    <property type="match status" value="1"/>
</dbReference>
<dbReference type="PROSITE" id="PS50166">
    <property type="entry name" value="IMPORTIN_B_NT"/>
    <property type="match status" value="1"/>
</dbReference>
<evidence type="ECO:0000256" key="3">
    <source>
        <dbReference type="ARBA" id="ARBA00022448"/>
    </source>
</evidence>
<protein>
    <recommendedName>
        <fullName evidence="7">Exportin-1</fullName>
    </recommendedName>
</protein>
<dbReference type="SUPFAM" id="SSF48371">
    <property type="entry name" value="ARM repeat"/>
    <property type="match status" value="1"/>
</dbReference>
<evidence type="ECO:0000313" key="10">
    <source>
        <dbReference type="Proteomes" id="UP001300502"/>
    </source>
</evidence>
<dbReference type="InterPro" id="IPR001494">
    <property type="entry name" value="Importin-beta_N"/>
</dbReference>
<dbReference type="Pfam" id="PF08389">
    <property type="entry name" value="Xpo1"/>
    <property type="match status" value="1"/>
</dbReference>
<dbReference type="Pfam" id="PF18787">
    <property type="entry name" value="CRM1_repeat_3"/>
    <property type="match status" value="1"/>
</dbReference>
<dbReference type="InterPro" id="IPR014877">
    <property type="entry name" value="XPO1_C_dom"/>
</dbReference>
<keyword evidence="3" id="KW-0813">Transport</keyword>
<dbReference type="GO" id="GO:0005634">
    <property type="term" value="C:nucleus"/>
    <property type="evidence" value="ECO:0007669"/>
    <property type="project" value="UniProtKB-SubCell"/>
</dbReference>
<dbReference type="InterPro" id="IPR011989">
    <property type="entry name" value="ARM-like"/>
</dbReference>
<dbReference type="GO" id="GO:0000055">
    <property type="term" value="P:ribosomal large subunit export from nucleus"/>
    <property type="evidence" value="ECO:0007669"/>
    <property type="project" value="TreeGrafter"/>
</dbReference>
<keyword evidence="10" id="KW-1185">Reference proteome</keyword>
<evidence type="ECO:0000256" key="1">
    <source>
        <dbReference type="ARBA" id="ARBA00004123"/>
    </source>
</evidence>
<name>A0AAV9IBC4_9RHOD</name>
<dbReference type="Pfam" id="PF08767">
    <property type="entry name" value="CRM1_C"/>
    <property type="match status" value="1"/>
</dbReference>
<dbReference type="InterPro" id="IPR041123">
    <property type="entry name" value="CRM1_repeat"/>
</dbReference>
<comment type="caution">
    <text evidence="9">The sequence shown here is derived from an EMBL/GenBank/DDBJ whole genome shotgun (WGS) entry which is preliminary data.</text>
</comment>
<dbReference type="SMART" id="SM00913">
    <property type="entry name" value="IBN_N"/>
    <property type="match status" value="1"/>
</dbReference>
<dbReference type="AlphaFoldDB" id="A0AAV9IBC4"/>
<evidence type="ECO:0000256" key="2">
    <source>
        <dbReference type="ARBA" id="ARBA00009466"/>
    </source>
</evidence>
<keyword evidence="6" id="KW-0539">Nucleus</keyword>
<dbReference type="InterPro" id="IPR013598">
    <property type="entry name" value="Exportin-1/Importin-b-like"/>
</dbReference>